<accession>A0A975BI22</accession>
<dbReference type="KEGG" id="dmm:dnm_017870"/>
<organism evidence="1 2">
    <name type="scientific">Desulfonema magnum</name>
    <dbReference type="NCBI Taxonomy" id="45655"/>
    <lineage>
        <taxon>Bacteria</taxon>
        <taxon>Pseudomonadati</taxon>
        <taxon>Thermodesulfobacteriota</taxon>
        <taxon>Desulfobacteria</taxon>
        <taxon>Desulfobacterales</taxon>
        <taxon>Desulfococcaceae</taxon>
        <taxon>Desulfonema</taxon>
    </lineage>
</organism>
<gene>
    <name evidence="1" type="ORF">dnm_017870</name>
</gene>
<name>A0A975BI22_9BACT</name>
<proteinExistence type="predicted"/>
<evidence type="ECO:0000313" key="2">
    <source>
        <dbReference type="Proteomes" id="UP000663722"/>
    </source>
</evidence>
<sequence length="66" mass="7579">MPPLWGLASLPQIRYNQRIFCAGKKPGFFSGKKPGFFASLFFVLYTDKAYPDFYRYGKLGRFTIAS</sequence>
<keyword evidence="2" id="KW-1185">Reference proteome</keyword>
<dbReference type="AlphaFoldDB" id="A0A975BI22"/>
<protein>
    <submittedName>
        <fullName evidence="1">Uncharacterized protein</fullName>
    </submittedName>
</protein>
<evidence type="ECO:0000313" key="1">
    <source>
        <dbReference type="EMBL" id="QTA85772.1"/>
    </source>
</evidence>
<dbReference type="EMBL" id="CP061800">
    <property type="protein sequence ID" value="QTA85772.1"/>
    <property type="molecule type" value="Genomic_DNA"/>
</dbReference>
<dbReference type="Proteomes" id="UP000663722">
    <property type="component" value="Chromosome"/>
</dbReference>
<reference evidence="1" key="1">
    <citation type="journal article" date="2021" name="Microb. Physiol.">
        <title>Proteogenomic Insights into the Physiology of Marine, Sulfate-Reducing, Filamentous Desulfonema limicola and Desulfonema magnum.</title>
        <authorList>
            <person name="Schnaars V."/>
            <person name="Wohlbrand L."/>
            <person name="Scheve S."/>
            <person name="Hinrichs C."/>
            <person name="Reinhardt R."/>
            <person name="Rabus R."/>
        </authorList>
    </citation>
    <scope>NUCLEOTIDE SEQUENCE</scope>
    <source>
        <strain evidence="1">4be13</strain>
    </source>
</reference>